<dbReference type="GO" id="GO:1904047">
    <property type="term" value="F:S-adenosyl-L-methionine binding"/>
    <property type="evidence" value="ECO:0007669"/>
    <property type="project" value="UniProtKB-UniRule"/>
</dbReference>
<dbReference type="GO" id="GO:0032324">
    <property type="term" value="P:molybdopterin cofactor biosynthetic process"/>
    <property type="evidence" value="ECO:0007669"/>
    <property type="project" value="UniProtKB-ARBA"/>
</dbReference>
<keyword evidence="5 8" id="KW-0560">Oxidoreductase</keyword>
<dbReference type="InterPro" id="IPR050377">
    <property type="entry name" value="Radical_SAM_PqqE_MftC-like"/>
</dbReference>
<comment type="pathway">
    <text evidence="8">Cofactor biosynthesis; pyrroloquinoline quinone biosynthesis.</text>
</comment>
<feature type="binding site" evidence="8">
    <location>
        <position position="25"/>
    </location>
    <ligand>
        <name>[4Fe-4S] cluster</name>
        <dbReference type="ChEBI" id="CHEBI:49883"/>
        <note>4Fe-4S-S-AdoMet</note>
    </ligand>
</feature>
<keyword evidence="7 8" id="KW-0411">Iron-sulfur</keyword>
<dbReference type="SFLD" id="SFLDG01067">
    <property type="entry name" value="SPASM/twitch_domain_containing"/>
    <property type="match status" value="1"/>
</dbReference>
<dbReference type="CDD" id="cd01335">
    <property type="entry name" value="Radical_SAM"/>
    <property type="match status" value="1"/>
</dbReference>
<dbReference type="GO" id="GO:0051539">
    <property type="term" value="F:4 iron, 4 sulfur cluster binding"/>
    <property type="evidence" value="ECO:0007669"/>
    <property type="project" value="UniProtKB-KW"/>
</dbReference>
<dbReference type="HAMAP" id="MF_00660">
    <property type="entry name" value="PqqE"/>
    <property type="match status" value="1"/>
</dbReference>
<dbReference type="Pfam" id="PF04055">
    <property type="entry name" value="Radical_SAM"/>
    <property type="match status" value="1"/>
</dbReference>
<dbReference type="GO" id="GO:0009975">
    <property type="term" value="F:cyclase activity"/>
    <property type="evidence" value="ECO:0007669"/>
    <property type="project" value="UniProtKB-UniRule"/>
</dbReference>
<keyword evidence="1 8" id="KW-0004">4Fe-4S</keyword>
<dbReference type="CDD" id="cd21119">
    <property type="entry name" value="SPASM_PqqE"/>
    <property type="match status" value="1"/>
</dbReference>
<comment type="function">
    <text evidence="8">Catalyzes the cross-linking of a glutamate residue and a tyrosine residue in the PqqA protein as part of the biosynthesis of pyrroloquinoline quinone (PQQ).</text>
</comment>
<dbReference type="STRING" id="1325564.NSJP_1025"/>
<dbReference type="GO" id="GO:0016491">
    <property type="term" value="F:oxidoreductase activity"/>
    <property type="evidence" value="ECO:0007669"/>
    <property type="project" value="UniProtKB-KW"/>
</dbReference>
<dbReference type="InterPro" id="IPR006638">
    <property type="entry name" value="Elp3/MiaA/NifB-like_rSAM"/>
</dbReference>
<keyword evidence="6 8" id="KW-0408">Iron</keyword>
<dbReference type="InterPro" id="IPR023885">
    <property type="entry name" value="4Fe4S-binding_SPASM_dom"/>
</dbReference>
<dbReference type="NCBIfam" id="TIGR04085">
    <property type="entry name" value="rSAM_more_4Fe4S"/>
    <property type="match status" value="1"/>
</dbReference>
<dbReference type="GO" id="GO:0005506">
    <property type="term" value="F:iron ion binding"/>
    <property type="evidence" value="ECO:0007669"/>
    <property type="project" value="UniProtKB-UniRule"/>
</dbReference>
<dbReference type="GO" id="GO:0018189">
    <property type="term" value="P:pyrroloquinoline quinone biosynthetic process"/>
    <property type="evidence" value="ECO:0007669"/>
    <property type="project" value="UniProtKB-UniRule"/>
</dbReference>
<dbReference type="KEGG" id="nja:NSJP_1025"/>
<feature type="binding site" evidence="8">
    <location>
        <position position="18"/>
    </location>
    <ligand>
        <name>[4Fe-4S] cluster</name>
        <dbReference type="ChEBI" id="CHEBI:49883"/>
        <note>4Fe-4S-S-AdoMet</note>
    </ligand>
</feature>
<dbReference type="SMART" id="SM00729">
    <property type="entry name" value="Elp3"/>
    <property type="match status" value="1"/>
</dbReference>
<comment type="catalytic activity">
    <reaction evidence="8">
        <text>[PQQ precursor protein] + S-adenosyl-L-methionine = E-Y cross-linked-[PQQ precursor protein] + 5'-deoxyadenosine + L-methionine + H(+)</text>
        <dbReference type="Rhea" id="RHEA:56836"/>
        <dbReference type="Rhea" id="RHEA-COMP:14800"/>
        <dbReference type="Rhea" id="RHEA-COMP:14801"/>
        <dbReference type="ChEBI" id="CHEBI:15378"/>
        <dbReference type="ChEBI" id="CHEBI:17319"/>
        <dbReference type="ChEBI" id="CHEBI:57844"/>
        <dbReference type="ChEBI" id="CHEBI:59789"/>
        <dbReference type="ChEBI" id="CHEBI:141026"/>
        <dbReference type="ChEBI" id="CHEBI:141027"/>
        <dbReference type="EC" id="1.21.98.4"/>
    </reaction>
</comment>
<keyword evidence="2 8" id="KW-0949">S-adenosyl-L-methionine</keyword>
<comment type="cofactor">
    <cofactor evidence="8">
        <name>[4Fe-4S] cluster</name>
        <dbReference type="ChEBI" id="CHEBI:49883"/>
    </cofactor>
    <text evidence="8">Binds 1 [4Fe-4S] cluster. The cluster is coordinated with 3 cysteines and an exchangeable S-adenosyl-L-methionine.</text>
</comment>
<dbReference type="RefSeq" id="WP_080885772.1">
    <property type="nucleotide sequence ID" value="NZ_LT828648.1"/>
</dbReference>
<dbReference type="InterPro" id="IPR007197">
    <property type="entry name" value="rSAM"/>
</dbReference>
<dbReference type="NCBIfam" id="TIGR02109">
    <property type="entry name" value="PQQ_syn_pqqE"/>
    <property type="match status" value="1"/>
</dbReference>
<organism evidence="10 11">
    <name type="scientific">Nitrospira japonica</name>
    <dbReference type="NCBI Taxonomy" id="1325564"/>
    <lineage>
        <taxon>Bacteria</taxon>
        <taxon>Pseudomonadati</taxon>
        <taxon>Nitrospirota</taxon>
        <taxon>Nitrospiria</taxon>
        <taxon>Nitrospirales</taxon>
        <taxon>Nitrospiraceae</taxon>
        <taxon>Nitrospira</taxon>
    </lineage>
</organism>
<dbReference type="PANTHER" id="PTHR11228">
    <property type="entry name" value="RADICAL SAM DOMAIN PROTEIN"/>
    <property type="match status" value="1"/>
</dbReference>
<evidence type="ECO:0000256" key="1">
    <source>
        <dbReference type="ARBA" id="ARBA00022485"/>
    </source>
</evidence>
<evidence type="ECO:0000256" key="8">
    <source>
        <dbReference type="HAMAP-Rule" id="MF_00660"/>
    </source>
</evidence>
<keyword evidence="11" id="KW-1185">Reference proteome</keyword>
<dbReference type="Proteomes" id="UP000192042">
    <property type="component" value="Chromosome I"/>
</dbReference>
<dbReference type="SFLD" id="SFLDS00029">
    <property type="entry name" value="Radical_SAM"/>
    <property type="match status" value="1"/>
</dbReference>
<dbReference type="PIRSF" id="PIRSF037420">
    <property type="entry name" value="PQQ_syn_pqqE"/>
    <property type="match status" value="1"/>
</dbReference>
<evidence type="ECO:0000256" key="5">
    <source>
        <dbReference type="ARBA" id="ARBA00023002"/>
    </source>
</evidence>
<dbReference type="OrthoDB" id="9792276at2"/>
<name>A0A1W1I2H5_9BACT</name>
<dbReference type="SFLD" id="SFLDF00280">
    <property type="entry name" value="coenzyme_PQQ_synthesis_protein"/>
    <property type="match status" value="1"/>
</dbReference>
<comment type="subunit">
    <text evidence="8">Interacts with PqqD. The interaction is necessary for activity of PqqE.</text>
</comment>
<dbReference type="EC" id="1.21.98.4" evidence="8"/>
<evidence type="ECO:0000313" key="10">
    <source>
        <dbReference type="EMBL" id="SLM47197.1"/>
    </source>
</evidence>
<dbReference type="InterPro" id="IPR000385">
    <property type="entry name" value="MoaA_NifB_PqqE_Fe-S-bd_CS"/>
</dbReference>
<dbReference type="EMBL" id="LT828648">
    <property type="protein sequence ID" value="SLM47197.1"/>
    <property type="molecule type" value="Genomic_DNA"/>
</dbReference>
<dbReference type="SUPFAM" id="SSF102114">
    <property type="entry name" value="Radical SAM enzymes"/>
    <property type="match status" value="1"/>
</dbReference>
<sequence length="366" mass="40955">MTSPYRPYTLIAELTHRCPLRCPYCSNPVESPGPGIELDTETWLRVFDEADALGVVHVNLTGGEPLLREDLERLVERAAERDVYTNLITSGIPLTVERLRRLKAGGLNSVQVSVQGARQPGADVIAGGSFFNRKLEVMRWVKAVGLPLTMNVVLHRENLDEIEDVIRLAERMEADRLELANTQYLGWALHNRTALLPTREQIERARAVATEAKRRLRGTMDVCFVLPDYYADRPKACMDGWGRRYLVVNPEGLVLPCHLAHTLPGLSFDNVRQRSLTEIWDASAGFNRFRGEEWLPDPCRSCPSRSEDFGGCRCQAYHVTGKADAADPACALAPDHRLIEAARTGAVQSGTPVVFAYRELRRSVHT</sequence>
<evidence type="ECO:0000256" key="3">
    <source>
        <dbReference type="ARBA" id="ARBA00022723"/>
    </source>
</evidence>
<evidence type="ECO:0000256" key="4">
    <source>
        <dbReference type="ARBA" id="ARBA00022905"/>
    </source>
</evidence>
<dbReference type="SFLD" id="SFLDG01386">
    <property type="entry name" value="main_SPASM_domain-containing"/>
    <property type="match status" value="1"/>
</dbReference>
<dbReference type="Gene3D" id="3.20.20.70">
    <property type="entry name" value="Aldolase class I"/>
    <property type="match status" value="1"/>
</dbReference>
<comment type="similarity">
    <text evidence="8">Belongs to the radical SAM superfamily. PqqE family.</text>
</comment>
<dbReference type="PROSITE" id="PS51918">
    <property type="entry name" value="RADICAL_SAM"/>
    <property type="match status" value="1"/>
</dbReference>
<dbReference type="InterPro" id="IPR011843">
    <property type="entry name" value="PQQ_synth_PqqE_bac"/>
</dbReference>
<feature type="domain" description="Radical SAM core" evidence="9">
    <location>
        <begin position="4"/>
        <end position="215"/>
    </location>
</feature>
<evidence type="ECO:0000256" key="2">
    <source>
        <dbReference type="ARBA" id="ARBA00022691"/>
    </source>
</evidence>
<dbReference type="InterPro" id="IPR017200">
    <property type="entry name" value="PqqE-like"/>
</dbReference>
<reference evidence="10 11" key="1">
    <citation type="submission" date="2017-03" db="EMBL/GenBank/DDBJ databases">
        <authorList>
            <person name="Afonso C.L."/>
            <person name="Miller P.J."/>
            <person name="Scott M.A."/>
            <person name="Spackman E."/>
            <person name="Goraichik I."/>
            <person name="Dimitrov K.M."/>
            <person name="Suarez D.L."/>
            <person name="Swayne D.E."/>
        </authorList>
    </citation>
    <scope>NUCLEOTIDE SEQUENCE [LARGE SCALE GENOMIC DNA]</scope>
    <source>
        <strain evidence="10">Genome sequencing of Nitrospira japonica strain NJ11</strain>
    </source>
</reference>
<dbReference type="AlphaFoldDB" id="A0A1W1I2H5"/>
<dbReference type="InterPro" id="IPR058240">
    <property type="entry name" value="rSAM_sf"/>
</dbReference>
<evidence type="ECO:0000259" key="9">
    <source>
        <dbReference type="PROSITE" id="PS51918"/>
    </source>
</evidence>
<proteinExistence type="inferred from homology"/>
<feature type="binding site" evidence="8">
    <location>
        <position position="22"/>
    </location>
    <ligand>
        <name>[4Fe-4S] cluster</name>
        <dbReference type="ChEBI" id="CHEBI:49883"/>
        <note>4Fe-4S-S-AdoMet</note>
    </ligand>
</feature>
<evidence type="ECO:0000256" key="7">
    <source>
        <dbReference type="ARBA" id="ARBA00023014"/>
    </source>
</evidence>
<protein>
    <recommendedName>
        <fullName evidence="8">PqqA peptide cyclase</fullName>
        <ecNumber evidence="8">1.21.98.4</ecNumber>
    </recommendedName>
    <alternativeName>
        <fullName evidence="8">Coenzyme PQQ synthesis protein E</fullName>
    </alternativeName>
</protein>
<dbReference type="PROSITE" id="PS01305">
    <property type="entry name" value="MOAA_NIFB_PQQE"/>
    <property type="match status" value="1"/>
</dbReference>
<dbReference type="Pfam" id="PF13186">
    <property type="entry name" value="SPASM"/>
    <property type="match status" value="1"/>
</dbReference>
<gene>
    <name evidence="8 10" type="primary">pqqE</name>
    <name evidence="10" type="ORF">NSJP_1025</name>
</gene>
<evidence type="ECO:0000313" key="11">
    <source>
        <dbReference type="Proteomes" id="UP000192042"/>
    </source>
</evidence>
<accession>A0A1W1I2H5</accession>
<keyword evidence="4 8" id="KW-0884">PQQ biosynthesis</keyword>
<keyword evidence="3 8" id="KW-0479">Metal-binding</keyword>
<dbReference type="UniPathway" id="UPA00539"/>
<dbReference type="InterPro" id="IPR013785">
    <property type="entry name" value="Aldolase_TIM"/>
</dbReference>
<evidence type="ECO:0000256" key="6">
    <source>
        <dbReference type="ARBA" id="ARBA00023004"/>
    </source>
</evidence>
<dbReference type="PANTHER" id="PTHR11228:SF7">
    <property type="entry name" value="PQQA PEPTIDE CYCLASE"/>
    <property type="match status" value="1"/>
</dbReference>